<protein>
    <submittedName>
        <fullName evidence="1">Uncharacterized protein</fullName>
    </submittedName>
</protein>
<dbReference type="EMBL" id="CM004401">
    <property type="protein sequence ID" value="KAG8637148.1"/>
    <property type="molecule type" value="Genomic_DNA"/>
</dbReference>
<accession>A0ACB7GBR4</accession>
<keyword evidence="2" id="KW-1185">Reference proteome</keyword>
<sequence>MMKSNKTVSVMMVMMIMMTISIKVAEGWDLIEAIKGKGWGWSGEGKMNKNCYDSCHKECMSFKGVSPSSCKQKCTPICRGAPEGGNMEVLSHP</sequence>
<organism evidence="1 2">
    <name type="scientific">Manihot esculenta</name>
    <name type="common">Cassava</name>
    <name type="synonym">Jatropha manihot</name>
    <dbReference type="NCBI Taxonomy" id="3983"/>
    <lineage>
        <taxon>Eukaryota</taxon>
        <taxon>Viridiplantae</taxon>
        <taxon>Streptophyta</taxon>
        <taxon>Embryophyta</taxon>
        <taxon>Tracheophyta</taxon>
        <taxon>Spermatophyta</taxon>
        <taxon>Magnoliopsida</taxon>
        <taxon>eudicotyledons</taxon>
        <taxon>Gunneridae</taxon>
        <taxon>Pentapetalae</taxon>
        <taxon>rosids</taxon>
        <taxon>fabids</taxon>
        <taxon>Malpighiales</taxon>
        <taxon>Euphorbiaceae</taxon>
        <taxon>Crotonoideae</taxon>
        <taxon>Manihoteae</taxon>
        <taxon>Manihot</taxon>
    </lineage>
</organism>
<gene>
    <name evidence="1" type="ORF">MANES_15G088050v8</name>
</gene>
<comment type="caution">
    <text evidence="1">The sequence shown here is derived from an EMBL/GenBank/DDBJ whole genome shotgun (WGS) entry which is preliminary data.</text>
</comment>
<evidence type="ECO:0000313" key="2">
    <source>
        <dbReference type="Proteomes" id="UP000091857"/>
    </source>
</evidence>
<name>A0ACB7GBR4_MANES</name>
<proteinExistence type="predicted"/>
<dbReference type="Proteomes" id="UP000091857">
    <property type="component" value="Chromosome 15"/>
</dbReference>
<reference evidence="2" key="1">
    <citation type="journal article" date="2016" name="Nat. Biotechnol.">
        <title>Sequencing wild and cultivated cassava and related species reveals extensive interspecific hybridization and genetic diversity.</title>
        <authorList>
            <person name="Bredeson J.V."/>
            <person name="Lyons J.B."/>
            <person name="Prochnik S.E."/>
            <person name="Wu G.A."/>
            <person name="Ha C.M."/>
            <person name="Edsinger-Gonzales E."/>
            <person name="Grimwood J."/>
            <person name="Schmutz J."/>
            <person name="Rabbi I.Y."/>
            <person name="Egesi C."/>
            <person name="Nauluvula P."/>
            <person name="Lebot V."/>
            <person name="Ndunguru J."/>
            <person name="Mkamilo G."/>
            <person name="Bart R.S."/>
            <person name="Setter T.L."/>
            <person name="Gleadow R.M."/>
            <person name="Kulakow P."/>
            <person name="Ferguson M.E."/>
            <person name="Rounsley S."/>
            <person name="Rokhsar D.S."/>
        </authorList>
    </citation>
    <scope>NUCLEOTIDE SEQUENCE [LARGE SCALE GENOMIC DNA]</scope>
    <source>
        <strain evidence="2">cv. AM560-2</strain>
    </source>
</reference>
<evidence type="ECO:0000313" key="1">
    <source>
        <dbReference type="EMBL" id="KAG8637148.1"/>
    </source>
</evidence>